<evidence type="ECO:0000256" key="1">
    <source>
        <dbReference type="ARBA" id="ARBA00023015"/>
    </source>
</evidence>
<evidence type="ECO:0000256" key="2">
    <source>
        <dbReference type="ARBA" id="ARBA00023125"/>
    </source>
</evidence>
<evidence type="ECO:0000259" key="4">
    <source>
        <dbReference type="PROSITE" id="PS01124"/>
    </source>
</evidence>
<dbReference type="InterPro" id="IPR009057">
    <property type="entry name" value="Homeodomain-like_sf"/>
</dbReference>
<name>A0A250DR28_9BURK</name>
<evidence type="ECO:0000313" key="6">
    <source>
        <dbReference type="Proteomes" id="UP000217154"/>
    </source>
</evidence>
<proteinExistence type="predicted"/>
<evidence type="ECO:0000313" key="5">
    <source>
        <dbReference type="EMBL" id="ATA56744.1"/>
    </source>
</evidence>
<dbReference type="AlphaFoldDB" id="A0A250DR28"/>
<reference evidence="5 6" key="1">
    <citation type="submission" date="2017-09" db="EMBL/GenBank/DDBJ databases">
        <title>The diverse metabolic capabilities of V. boronicumulans make it an excellent choice for continued studies on novel biodegradation.</title>
        <authorList>
            <person name="Sun S."/>
        </authorList>
    </citation>
    <scope>NUCLEOTIDE SEQUENCE [LARGE SCALE GENOMIC DNA]</scope>
    <source>
        <strain evidence="5 6">J1</strain>
    </source>
</reference>
<dbReference type="RefSeq" id="WP_095746822.1">
    <property type="nucleotide sequence ID" value="NZ_CP023284.1"/>
</dbReference>
<evidence type="ECO:0000256" key="3">
    <source>
        <dbReference type="ARBA" id="ARBA00023163"/>
    </source>
</evidence>
<dbReference type="PANTHER" id="PTHR46796">
    <property type="entry name" value="HTH-TYPE TRANSCRIPTIONAL ACTIVATOR RHAS-RELATED"/>
    <property type="match status" value="1"/>
</dbReference>
<dbReference type="Proteomes" id="UP000217154">
    <property type="component" value="Chromosome"/>
</dbReference>
<dbReference type="GO" id="GO:0003700">
    <property type="term" value="F:DNA-binding transcription factor activity"/>
    <property type="evidence" value="ECO:0007669"/>
    <property type="project" value="InterPro"/>
</dbReference>
<dbReference type="KEGG" id="vbo:CKY39_28640"/>
<dbReference type="PROSITE" id="PS00041">
    <property type="entry name" value="HTH_ARAC_FAMILY_1"/>
    <property type="match status" value="1"/>
</dbReference>
<accession>A0A250DR28</accession>
<protein>
    <submittedName>
        <fullName evidence="5">AraC family transcriptional regulator</fullName>
    </submittedName>
</protein>
<feature type="domain" description="HTH araC/xylS-type" evidence="4">
    <location>
        <begin position="159"/>
        <end position="262"/>
    </location>
</feature>
<dbReference type="EMBL" id="CP023284">
    <property type="protein sequence ID" value="ATA56744.1"/>
    <property type="molecule type" value="Genomic_DNA"/>
</dbReference>
<dbReference type="PROSITE" id="PS01124">
    <property type="entry name" value="HTH_ARAC_FAMILY_2"/>
    <property type="match status" value="1"/>
</dbReference>
<dbReference type="Gene3D" id="1.10.10.60">
    <property type="entry name" value="Homeodomain-like"/>
    <property type="match status" value="2"/>
</dbReference>
<keyword evidence="3" id="KW-0804">Transcription</keyword>
<gene>
    <name evidence="5" type="ORF">CKY39_28640</name>
</gene>
<dbReference type="SUPFAM" id="SSF46689">
    <property type="entry name" value="Homeodomain-like"/>
    <property type="match status" value="2"/>
</dbReference>
<organism evidence="5 6">
    <name type="scientific">Variovorax boronicumulans</name>
    <dbReference type="NCBI Taxonomy" id="436515"/>
    <lineage>
        <taxon>Bacteria</taxon>
        <taxon>Pseudomonadati</taxon>
        <taxon>Pseudomonadota</taxon>
        <taxon>Betaproteobacteria</taxon>
        <taxon>Burkholderiales</taxon>
        <taxon>Comamonadaceae</taxon>
        <taxon>Variovorax</taxon>
    </lineage>
</organism>
<dbReference type="GO" id="GO:0043565">
    <property type="term" value="F:sequence-specific DNA binding"/>
    <property type="evidence" value="ECO:0007669"/>
    <property type="project" value="InterPro"/>
</dbReference>
<keyword evidence="1" id="KW-0805">Transcription regulation</keyword>
<dbReference type="SMART" id="SM00342">
    <property type="entry name" value="HTH_ARAC"/>
    <property type="match status" value="1"/>
</dbReference>
<sequence length="273" mass="29233">MPQDRTLLYAGRGFEVAHVRLHAPQGPAWSDLYTVASPRVVFPIGRTRLDVRSGEHTWLTDALTAIRFGDATAYRLRPETATVRHSLVVSGHASVSPAHDESAAGVSVCLLTPQALYRMHAARRQLPDTDSAQAAALVAALVAELGSAPHQAPWHGAVARARQLLLSEGSGPGARPALSLDELAEAVSRSPFHLARRFRQQTGLSLHQYRQHLRLASAMERLADGERDLAGLAHDLGYCSQSHLGAVFRRGVGVTLGEARRVLGPAGAAGARI</sequence>
<dbReference type="InterPro" id="IPR018062">
    <property type="entry name" value="HTH_AraC-typ_CS"/>
</dbReference>
<keyword evidence="2" id="KW-0238">DNA-binding</keyword>
<dbReference type="Pfam" id="PF12833">
    <property type="entry name" value="HTH_18"/>
    <property type="match status" value="1"/>
</dbReference>
<dbReference type="InterPro" id="IPR018060">
    <property type="entry name" value="HTH_AraC"/>
</dbReference>
<dbReference type="InterPro" id="IPR050204">
    <property type="entry name" value="AraC_XylS_family_regulators"/>
</dbReference>